<evidence type="ECO:0000313" key="3">
    <source>
        <dbReference type="EMBL" id="SDH64802.1"/>
    </source>
</evidence>
<dbReference type="InterPro" id="IPR036388">
    <property type="entry name" value="WH-like_DNA-bd_sf"/>
</dbReference>
<proteinExistence type="predicted"/>
<dbReference type="RefSeq" id="WP_092334223.1">
    <property type="nucleotide sequence ID" value="NZ_FNCP01000016.1"/>
</dbReference>
<dbReference type="InterPro" id="IPR015797">
    <property type="entry name" value="NUDIX_hydrolase-like_dom_sf"/>
</dbReference>
<dbReference type="AlphaFoldDB" id="A0A1G8E4C9"/>
<dbReference type="PROSITE" id="PS51462">
    <property type="entry name" value="NUDIX"/>
    <property type="match status" value="1"/>
</dbReference>
<dbReference type="PANTHER" id="PTHR43736:SF4">
    <property type="entry name" value="SLR1690 PROTEIN"/>
    <property type="match status" value="1"/>
</dbReference>
<gene>
    <name evidence="3" type="ORF">SAMN05443529_11650</name>
</gene>
<dbReference type="STRING" id="1121419.SAMN05443529_11650"/>
<keyword evidence="4" id="KW-1185">Reference proteome</keyword>
<dbReference type="InterPro" id="IPR020084">
    <property type="entry name" value="NUDIX_hydrolase_CS"/>
</dbReference>
<dbReference type="Pfam" id="PF21906">
    <property type="entry name" value="WHD_NrtR"/>
    <property type="match status" value="1"/>
</dbReference>
<dbReference type="EMBL" id="FNCP01000016">
    <property type="protein sequence ID" value="SDH64802.1"/>
    <property type="molecule type" value="Genomic_DNA"/>
</dbReference>
<evidence type="ECO:0000313" key="4">
    <source>
        <dbReference type="Proteomes" id="UP000198656"/>
    </source>
</evidence>
<dbReference type="SUPFAM" id="SSF46785">
    <property type="entry name" value="Winged helix' DNA-binding domain"/>
    <property type="match status" value="1"/>
</dbReference>
<protein>
    <submittedName>
        <fullName evidence="3">NUDIX domain-containing protein</fullName>
    </submittedName>
</protein>
<dbReference type="SUPFAM" id="SSF55811">
    <property type="entry name" value="Nudix"/>
    <property type="match status" value="1"/>
</dbReference>
<dbReference type="GO" id="GO:0016787">
    <property type="term" value="F:hydrolase activity"/>
    <property type="evidence" value="ECO:0007669"/>
    <property type="project" value="UniProtKB-KW"/>
</dbReference>
<dbReference type="InterPro" id="IPR011213">
    <property type="entry name" value="NMN_biosyn"/>
</dbReference>
<dbReference type="OrthoDB" id="9786141at2"/>
<sequence>MELRDHQGLTEQEFLTSYDTGKFERPSVTVDTAIFTITSDDEVNKRNLSNQELQVLLIKRGGHPYLGQWALPGGFVNPKEDVDHAAIRELKEETNLDCSYMEQLYTWGEVNRDPRTRVISISYLALLDSTKFNIQAGDDASDAKWYTVKDTVLKKEKTLSEDGFIQQKWVQLELISDEVTLSAIIKIIKIVKGTTIEYRREVVEQTGIAFDHARIIQYSIERLRNKVDYTDIAFGLMPHRFTLSELQKVYEVILGKKLYKAQFRLKIEKMVNGTGEFQRGKAHKPAELFRFNPNWDEDDNF</sequence>
<keyword evidence="1" id="KW-0378">Hydrolase</keyword>
<dbReference type="InterPro" id="IPR036390">
    <property type="entry name" value="WH_DNA-bd_sf"/>
</dbReference>
<evidence type="ECO:0000256" key="1">
    <source>
        <dbReference type="ARBA" id="ARBA00022801"/>
    </source>
</evidence>
<dbReference type="Gene3D" id="1.10.10.10">
    <property type="entry name" value="Winged helix-like DNA-binding domain superfamily/Winged helix DNA-binding domain"/>
    <property type="match status" value="1"/>
</dbReference>
<feature type="domain" description="Nudix hydrolase" evidence="2">
    <location>
        <begin position="27"/>
        <end position="171"/>
    </location>
</feature>
<organism evidence="3 4">
    <name type="scientific">Desulfosporosinus hippei DSM 8344</name>
    <dbReference type="NCBI Taxonomy" id="1121419"/>
    <lineage>
        <taxon>Bacteria</taxon>
        <taxon>Bacillati</taxon>
        <taxon>Bacillota</taxon>
        <taxon>Clostridia</taxon>
        <taxon>Eubacteriales</taxon>
        <taxon>Desulfitobacteriaceae</taxon>
        <taxon>Desulfosporosinus</taxon>
    </lineage>
</organism>
<dbReference type="InterPro" id="IPR054105">
    <property type="entry name" value="WHD_NrtR"/>
</dbReference>
<dbReference type="Gene3D" id="3.90.79.10">
    <property type="entry name" value="Nucleoside Triphosphate Pyrophosphohydrolase"/>
    <property type="match status" value="1"/>
</dbReference>
<dbReference type="PANTHER" id="PTHR43736">
    <property type="entry name" value="ADP-RIBOSE PYROPHOSPHATASE"/>
    <property type="match status" value="1"/>
</dbReference>
<accession>A0A1G8E4C9</accession>
<dbReference type="Pfam" id="PF00293">
    <property type="entry name" value="NUDIX"/>
    <property type="match status" value="1"/>
</dbReference>
<dbReference type="Proteomes" id="UP000198656">
    <property type="component" value="Unassembled WGS sequence"/>
</dbReference>
<evidence type="ECO:0000259" key="2">
    <source>
        <dbReference type="PROSITE" id="PS51462"/>
    </source>
</evidence>
<dbReference type="PROSITE" id="PS00893">
    <property type="entry name" value="NUDIX_BOX"/>
    <property type="match status" value="1"/>
</dbReference>
<name>A0A1G8E4C9_9FIRM</name>
<dbReference type="CDD" id="cd18873">
    <property type="entry name" value="NUDIX_NadM_like"/>
    <property type="match status" value="1"/>
</dbReference>
<dbReference type="PIRSF" id="PIRSF019423">
    <property type="entry name" value="NMN_biosyn"/>
    <property type="match status" value="1"/>
</dbReference>
<reference evidence="4" key="1">
    <citation type="submission" date="2016-10" db="EMBL/GenBank/DDBJ databases">
        <authorList>
            <person name="Varghese N."/>
            <person name="Submissions S."/>
        </authorList>
    </citation>
    <scope>NUCLEOTIDE SEQUENCE [LARGE SCALE GENOMIC DNA]</scope>
    <source>
        <strain evidence="4">DSM 8344</strain>
    </source>
</reference>
<dbReference type="InterPro" id="IPR000086">
    <property type="entry name" value="NUDIX_hydrolase_dom"/>
</dbReference>